<feature type="non-terminal residue" evidence="2">
    <location>
        <position position="1"/>
    </location>
</feature>
<dbReference type="AlphaFoldDB" id="A0A0F9D7K4"/>
<organism evidence="2">
    <name type="scientific">marine sediment metagenome</name>
    <dbReference type="NCBI Taxonomy" id="412755"/>
    <lineage>
        <taxon>unclassified sequences</taxon>
        <taxon>metagenomes</taxon>
        <taxon>ecological metagenomes</taxon>
    </lineage>
</organism>
<name>A0A0F9D7K4_9ZZZZ</name>
<dbReference type="InterPro" id="IPR018774">
    <property type="entry name" value="Phage_Mu_GpT"/>
</dbReference>
<protein>
    <recommendedName>
        <fullName evidence="1">Bacteriophage Mu GpT domain-containing protein</fullName>
    </recommendedName>
</protein>
<dbReference type="EMBL" id="LAZR01040740">
    <property type="protein sequence ID" value="KKL13741.1"/>
    <property type="molecule type" value="Genomic_DNA"/>
</dbReference>
<gene>
    <name evidence="2" type="ORF">LCGC14_2522750</name>
</gene>
<sequence>AYGDGTLAEFKAGLSAGRSAMRKFQDDQGRPMNHTPNVIVVPPELEQVAFEALSQTTQGTSTPPVPATQDGSYRVAGYLLLVNPYLTTVDDWYMFHTSAATRPFIHQKRIAPSLEGLTSPETEAGIVRDRFLYSVRARYAVGYGDPRYAVKMLDA</sequence>
<evidence type="ECO:0000313" key="2">
    <source>
        <dbReference type="EMBL" id="KKL13741.1"/>
    </source>
</evidence>
<reference evidence="2" key="1">
    <citation type="journal article" date="2015" name="Nature">
        <title>Complex archaea that bridge the gap between prokaryotes and eukaryotes.</title>
        <authorList>
            <person name="Spang A."/>
            <person name="Saw J.H."/>
            <person name="Jorgensen S.L."/>
            <person name="Zaremba-Niedzwiedzka K."/>
            <person name="Martijn J."/>
            <person name="Lind A.E."/>
            <person name="van Eijk R."/>
            <person name="Schleper C."/>
            <person name="Guy L."/>
            <person name="Ettema T.J."/>
        </authorList>
    </citation>
    <scope>NUCLEOTIDE SEQUENCE</scope>
</reference>
<feature type="domain" description="Bacteriophage Mu GpT" evidence="1">
    <location>
        <begin position="12"/>
        <end position="59"/>
    </location>
</feature>
<proteinExistence type="predicted"/>
<dbReference type="Pfam" id="PF10124">
    <property type="entry name" value="Mu-like_gpT"/>
    <property type="match status" value="2"/>
</dbReference>
<evidence type="ECO:0000259" key="1">
    <source>
        <dbReference type="Pfam" id="PF10124"/>
    </source>
</evidence>
<feature type="domain" description="Bacteriophage Mu GpT" evidence="1">
    <location>
        <begin position="90"/>
        <end position="149"/>
    </location>
</feature>
<comment type="caution">
    <text evidence="2">The sequence shown here is derived from an EMBL/GenBank/DDBJ whole genome shotgun (WGS) entry which is preliminary data.</text>
</comment>
<accession>A0A0F9D7K4</accession>